<dbReference type="Proteomes" id="UP000279194">
    <property type="component" value="Unassembled WGS sequence"/>
</dbReference>
<dbReference type="Pfam" id="PF00089">
    <property type="entry name" value="Trypsin"/>
    <property type="match status" value="1"/>
</dbReference>
<dbReference type="SUPFAM" id="SSF50494">
    <property type="entry name" value="Trypsin-like serine proteases"/>
    <property type="match status" value="1"/>
</dbReference>
<feature type="domain" description="Peptidase S1" evidence="2">
    <location>
        <begin position="25"/>
        <end position="206"/>
    </location>
</feature>
<dbReference type="InterPro" id="IPR043504">
    <property type="entry name" value="Peptidase_S1_PA_chymotrypsin"/>
</dbReference>
<dbReference type="OrthoDB" id="9765242at2"/>
<dbReference type="AlphaFoldDB" id="A0A3L9DTW4"/>
<comment type="caution">
    <text evidence="3">The sequence shown here is derived from an EMBL/GenBank/DDBJ whole genome shotgun (WGS) entry which is preliminary data.</text>
</comment>
<gene>
    <name evidence="3" type="ORF">EAF07_05365</name>
</gene>
<proteinExistence type="predicted"/>
<dbReference type="InterPro" id="IPR001254">
    <property type="entry name" value="Trypsin_dom"/>
</dbReference>
<keyword evidence="1" id="KW-0378">Hydrolase</keyword>
<organism evidence="3 4">
    <name type="scientific">Streptococcus hillyeri</name>
    <dbReference type="NCBI Taxonomy" id="2282420"/>
    <lineage>
        <taxon>Bacteria</taxon>
        <taxon>Bacillati</taxon>
        <taxon>Bacillota</taxon>
        <taxon>Bacilli</taxon>
        <taxon>Lactobacillales</taxon>
        <taxon>Streptococcaceae</taxon>
        <taxon>Streptococcus</taxon>
    </lineage>
</organism>
<sequence length="237" mass="25462">MVFSPVAFAATKPLANTTLGNQYPYQLSYFLELDVDGNRRSSAMYIGNGYLLTAAHAITDDSGQVPSYRVFGYANGKNLDTRTDHSDIDSGAADKVFQPMPGYLGKGDMAYDIGLVRLTRPSQRTTALNTSQVRFGVYSQLSKLKGKQFTIISNSLNVGGRWAYETGTIAEVRNDGLLRANITAVQGQSGSPIIVDGEIVGVATGTLPNGQLIITPLTTEIADNLLRPNGFTSISIK</sequence>
<keyword evidence="3" id="KW-0645">Protease</keyword>
<reference evidence="3 4" key="1">
    <citation type="submission" date="2018-10" db="EMBL/GenBank/DDBJ databases">
        <title>Streptococcus hillyeri sp. nov., isolated from equine tracheal sample.</title>
        <authorList>
            <person name="Macfadyen A.C."/>
            <person name="Waller A."/>
            <person name="Paterson G.K."/>
        </authorList>
    </citation>
    <scope>NUCLEOTIDE SEQUENCE [LARGE SCALE GENOMIC DNA]</scope>
    <source>
        <strain evidence="3 4">28462</strain>
    </source>
</reference>
<dbReference type="Gene3D" id="2.40.10.10">
    <property type="entry name" value="Trypsin-like serine proteases"/>
    <property type="match status" value="2"/>
</dbReference>
<dbReference type="GO" id="GO:0006508">
    <property type="term" value="P:proteolysis"/>
    <property type="evidence" value="ECO:0007669"/>
    <property type="project" value="UniProtKB-KW"/>
</dbReference>
<evidence type="ECO:0000259" key="2">
    <source>
        <dbReference type="Pfam" id="PF00089"/>
    </source>
</evidence>
<evidence type="ECO:0000313" key="4">
    <source>
        <dbReference type="Proteomes" id="UP000279194"/>
    </source>
</evidence>
<accession>A0A3L9DTW4</accession>
<evidence type="ECO:0000313" key="3">
    <source>
        <dbReference type="EMBL" id="RLY03463.1"/>
    </source>
</evidence>
<name>A0A3L9DTW4_9STRE</name>
<keyword evidence="4" id="KW-1185">Reference proteome</keyword>
<dbReference type="GO" id="GO:0004252">
    <property type="term" value="F:serine-type endopeptidase activity"/>
    <property type="evidence" value="ECO:0007669"/>
    <property type="project" value="InterPro"/>
</dbReference>
<evidence type="ECO:0000256" key="1">
    <source>
        <dbReference type="ARBA" id="ARBA00022825"/>
    </source>
</evidence>
<keyword evidence="1" id="KW-0720">Serine protease</keyword>
<protein>
    <submittedName>
        <fullName evidence="3">Serine protease</fullName>
    </submittedName>
</protein>
<dbReference type="InterPro" id="IPR009003">
    <property type="entry name" value="Peptidase_S1_PA"/>
</dbReference>
<dbReference type="EMBL" id="RCVM01000008">
    <property type="protein sequence ID" value="RLY03463.1"/>
    <property type="molecule type" value="Genomic_DNA"/>
</dbReference>